<dbReference type="AlphaFoldDB" id="A0A3S0SC68"/>
<organism evidence="2 3">
    <name type="scientific">Dyella choica</name>
    <dbReference type="NCBI Taxonomy" id="1927959"/>
    <lineage>
        <taxon>Bacteria</taxon>
        <taxon>Pseudomonadati</taxon>
        <taxon>Pseudomonadota</taxon>
        <taxon>Gammaproteobacteria</taxon>
        <taxon>Lysobacterales</taxon>
        <taxon>Rhodanobacteraceae</taxon>
        <taxon>Dyella</taxon>
    </lineage>
</organism>
<feature type="domain" description="Pvc16 N-terminal" evidence="1">
    <location>
        <begin position="11"/>
        <end position="192"/>
    </location>
</feature>
<dbReference type="Pfam" id="PF14065">
    <property type="entry name" value="Pvc16_N"/>
    <property type="match status" value="1"/>
</dbReference>
<protein>
    <submittedName>
        <fullName evidence="2">DUF4255 domain-containing protein</fullName>
    </submittedName>
</protein>
<keyword evidence="3" id="KW-1185">Reference proteome</keyword>
<dbReference type="Proteomes" id="UP000274358">
    <property type="component" value="Unassembled WGS sequence"/>
</dbReference>
<sequence>MSNALAIAAATCTLRNLLQAQIPLLDSDLSDISVTLQPPDMARKGVSSSQLNLFLYQVVYNAAWRNMDMPGRVRAGESGQPPLALNLHYLITAWGRGETDPDAVSHRVLSAAMSFLHDRPLLDRSDIRSALLNNDLADQIERVRLTPLPQSVEEISKLWTAFQTNYRVSSAYEATVVLIDSHAPTRANLPVLTRGPQDRGVATTTSVAPVLSGMRFPHSQAGVRLGDDIVLAGSQLTATNAIARFTSLRLDAPVDVTPTAGDTQGTLNVHLAGSAEDANAASRWAPGIYTLSLLLQPPGSPALLSNELPLSLAPIISVSPLSAAAGTLLHLTCMPRIRDGQRVGLLFGSQWLLPQSISNPVDPHLPTALTFKVPGVPADTYTIRLRVDGADSIPVDFSGAVPKFDPNQQVVVP</sequence>
<evidence type="ECO:0000313" key="3">
    <source>
        <dbReference type="Proteomes" id="UP000274358"/>
    </source>
</evidence>
<proteinExistence type="predicted"/>
<dbReference type="InterPro" id="IPR025351">
    <property type="entry name" value="Pvc16_N"/>
</dbReference>
<dbReference type="OrthoDB" id="527247at2"/>
<dbReference type="EMBL" id="RYYV01000002">
    <property type="protein sequence ID" value="RUL78934.1"/>
    <property type="molecule type" value="Genomic_DNA"/>
</dbReference>
<name>A0A3S0SC68_9GAMM</name>
<dbReference type="RefSeq" id="WP_126683391.1">
    <property type="nucleotide sequence ID" value="NZ_RYYV01000002.1"/>
</dbReference>
<comment type="caution">
    <text evidence="2">The sequence shown here is derived from an EMBL/GenBank/DDBJ whole genome shotgun (WGS) entry which is preliminary data.</text>
</comment>
<evidence type="ECO:0000313" key="2">
    <source>
        <dbReference type="EMBL" id="RUL78934.1"/>
    </source>
</evidence>
<accession>A0A3S0SC68</accession>
<reference evidence="2 3" key="1">
    <citation type="submission" date="2018-12" db="EMBL/GenBank/DDBJ databases">
        <title>Dyella dinghuensis sp. nov. DHOA06 and Dyella choica sp. nov. 4M-K27, isolated from forest soil.</title>
        <authorList>
            <person name="Qiu L.-H."/>
            <person name="Gao Z.-H."/>
        </authorList>
    </citation>
    <scope>NUCLEOTIDE SEQUENCE [LARGE SCALE GENOMIC DNA]</scope>
    <source>
        <strain evidence="2 3">4M-K27</strain>
    </source>
</reference>
<gene>
    <name evidence="2" type="ORF">EKH80_03800</name>
</gene>
<evidence type="ECO:0000259" key="1">
    <source>
        <dbReference type="Pfam" id="PF14065"/>
    </source>
</evidence>